<dbReference type="NCBIfam" id="NF000955">
    <property type="entry name" value="PRK00099.1-1"/>
    <property type="match status" value="1"/>
</dbReference>
<dbReference type="PANTHER" id="PTHR11560">
    <property type="entry name" value="39S RIBOSOMAL PROTEIN L10, MITOCHONDRIAL"/>
    <property type="match status" value="1"/>
</dbReference>
<dbReference type="GO" id="GO:0070180">
    <property type="term" value="F:large ribosomal subunit rRNA binding"/>
    <property type="evidence" value="ECO:0007669"/>
    <property type="project" value="UniProtKB-UniRule"/>
</dbReference>
<dbReference type="SUPFAM" id="SSF160369">
    <property type="entry name" value="Ribosomal protein L10-like"/>
    <property type="match status" value="1"/>
</dbReference>
<reference evidence="6 7" key="1">
    <citation type="submission" date="2017-06" db="EMBL/GenBank/DDBJ databases">
        <title>Genome sequencing of cyanobaciteial culture collection at National Institute for Environmental Studies (NIES).</title>
        <authorList>
            <person name="Hirose Y."/>
            <person name="Shimura Y."/>
            <person name="Fujisawa T."/>
            <person name="Nakamura Y."/>
            <person name="Kawachi M."/>
        </authorList>
    </citation>
    <scope>NUCLEOTIDE SEQUENCE [LARGE SCALE GENOMIC DNA]</scope>
    <source>
        <strain evidence="6 7">NIES-267</strain>
    </source>
</reference>
<dbReference type="EMBL" id="AP018227">
    <property type="protein sequence ID" value="BAY85602.1"/>
    <property type="molecule type" value="Genomic_DNA"/>
</dbReference>
<dbReference type="PROSITE" id="PS01109">
    <property type="entry name" value="RIBOSOMAL_L10"/>
    <property type="match status" value="1"/>
</dbReference>
<evidence type="ECO:0000256" key="1">
    <source>
        <dbReference type="ARBA" id="ARBA00008889"/>
    </source>
</evidence>
<dbReference type="InterPro" id="IPR001790">
    <property type="entry name" value="Ribosomal_uL10"/>
</dbReference>
<dbReference type="AlphaFoldDB" id="A0A1Z4LWI5"/>
<keyword evidence="5" id="KW-0694">RNA-binding</keyword>
<sequence>MGRTLANKKEIVADLKGLLDKSSLAIVIDYEGLSVSEITDLRNRLRPTGTVCKRTKNTLMRIAVEEDTQWQPMTQYLQDSSVFLLVEEELKDAITAYEAFQKATKKTKIRGGVLEGQALSVDEIKALKDLPSKQELMARIAGGINAVATKLATGINQVPTKLATGINEVPNSLARAIQAVSQKEESGES</sequence>
<dbReference type="GO" id="GO:0015934">
    <property type="term" value="C:large ribosomal subunit"/>
    <property type="evidence" value="ECO:0007669"/>
    <property type="project" value="InterPro"/>
</dbReference>
<accession>A0A1Z4LWI5</accession>
<protein>
    <recommendedName>
        <fullName evidence="4 5">Large ribosomal subunit protein uL10</fullName>
    </recommendedName>
</protein>
<dbReference type="Gene3D" id="3.30.70.1730">
    <property type="match status" value="1"/>
</dbReference>
<organism evidence="6 7">
    <name type="scientific">Calothrix parasitica NIES-267</name>
    <dbReference type="NCBI Taxonomy" id="1973488"/>
    <lineage>
        <taxon>Bacteria</taxon>
        <taxon>Bacillati</taxon>
        <taxon>Cyanobacteriota</taxon>
        <taxon>Cyanophyceae</taxon>
        <taxon>Nostocales</taxon>
        <taxon>Calotrichaceae</taxon>
        <taxon>Calothrix</taxon>
    </lineage>
</organism>
<keyword evidence="7" id="KW-1185">Reference proteome</keyword>
<keyword evidence="3 5" id="KW-0687">Ribonucleoprotein</keyword>
<dbReference type="OrthoDB" id="9808307at2"/>
<keyword evidence="2 5" id="KW-0689">Ribosomal protein</keyword>
<comment type="subunit">
    <text evidence="5">Part of the ribosomal stalk of the 50S ribosomal subunit. The N-terminus interacts with L11 and the large rRNA to form the base of the stalk. The C-terminus forms an elongated spine to which L12 dimers bind in a sequential fashion forming a multimeric L10(L12)X complex.</text>
</comment>
<proteinExistence type="inferred from homology"/>
<keyword evidence="5" id="KW-0699">rRNA-binding</keyword>
<dbReference type="InterPro" id="IPR047865">
    <property type="entry name" value="Ribosomal_uL10_bac_type"/>
</dbReference>
<dbReference type="Proteomes" id="UP000218418">
    <property type="component" value="Chromosome"/>
</dbReference>
<comment type="similarity">
    <text evidence="1 5">Belongs to the universal ribosomal protein uL10 family.</text>
</comment>
<evidence type="ECO:0000313" key="7">
    <source>
        <dbReference type="Proteomes" id="UP000218418"/>
    </source>
</evidence>
<dbReference type="GO" id="GO:0006412">
    <property type="term" value="P:translation"/>
    <property type="evidence" value="ECO:0007669"/>
    <property type="project" value="UniProtKB-UniRule"/>
</dbReference>
<dbReference type="HAMAP" id="MF_00362">
    <property type="entry name" value="Ribosomal_uL10"/>
    <property type="match status" value="1"/>
</dbReference>
<gene>
    <name evidence="5" type="primary">rplJ</name>
    <name evidence="5" type="synonym">rpl10</name>
    <name evidence="6" type="ORF">NIES267_51030</name>
</gene>
<dbReference type="InterPro" id="IPR043141">
    <property type="entry name" value="Ribosomal_uL10-like_sf"/>
</dbReference>
<evidence type="ECO:0000313" key="6">
    <source>
        <dbReference type="EMBL" id="BAY85602.1"/>
    </source>
</evidence>
<name>A0A1Z4LWI5_9CYAN</name>
<dbReference type="CDD" id="cd05797">
    <property type="entry name" value="Ribosomal_L10"/>
    <property type="match status" value="1"/>
</dbReference>
<evidence type="ECO:0000256" key="2">
    <source>
        <dbReference type="ARBA" id="ARBA00022980"/>
    </source>
</evidence>
<comment type="function">
    <text evidence="5">Forms part of the ribosomal stalk, playing a central role in the interaction of the ribosome with GTP-bound translation factors.</text>
</comment>
<dbReference type="Gene3D" id="6.10.250.290">
    <property type="match status" value="1"/>
</dbReference>
<dbReference type="InterPro" id="IPR022973">
    <property type="entry name" value="Ribosomal_uL10_bac"/>
</dbReference>
<evidence type="ECO:0000256" key="3">
    <source>
        <dbReference type="ARBA" id="ARBA00023274"/>
    </source>
</evidence>
<dbReference type="Pfam" id="PF00466">
    <property type="entry name" value="Ribosomal_L10"/>
    <property type="match status" value="1"/>
</dbReference>
<dbReference type="InterPro" id="IPR002363">
    <property type="entry name" value="Ribosomal_uL10_CS_bac"/>
</dbReference>
<evidence type="ECO:0000256" key="5">
    <source>
        <dbReference type="HAMAP-Rule" id="MF_00362"/>
    </source>
</evidence>
<evidence type="ECO:0000256" key="4">
    <source>
        <dbReference type="ARBA" id="ARBA00035202"/>
    </source>
</evidence>
<dbReference type="GO" id="GO:0003735">
    <property type="term" value="F:structural constituent of ribosome"/>
    <property type="evidence" value="ECO:0007669"/>
    <property type="project" value="InterPro"/>
</dbReference>